<accession>A0A9W7MNN5</accession>
<dbReference type="GO" id="GO:0004523">
    <property type="term" value="F:RNA-DNA hybrid ribonuclease activity"/>
    <property type="evidence" value="ECO:0007669"/>
    <property type="project" value="InterPro"/>
</dbReference>
<evidence type="ECO:0000313" key="3">
    <source>
        <dbReference type="Proteomes" id="UP001165190"/>
    </source>
</evidence>
<dbReference type="PANTHER" id="PTHR47074:SF73">
    <property type="entry name" value="OS04G0448401 PROTEIN"/>
    <property type="match status" value="1"/>
</dbReference>
<dbReference type="SUPFAM" id="SSF53098">
    <property type="entry name" value="Ribonuclease H-like"/>
    <property type="match status" value="1"/>
</dbReference>
<dbReference type="EMBL" id="BSYR01000038">
    <property type="protein sequence ID" value="GMJ03941.1"/>
    <property type="molecule type" value="Genomic_DNA"/>
</dbReference>
<gene>
    <name evidence="2" type="ORF">HRI_004063300</name>
</gene>
<dbReference type="InterPro" id="IPR012337">
    <property type="entry name" value="RNaseH-like_sf"/>
</dbReference>
<dbReference type="GO" id="GO:0003676">
    <property type="term" value="F:nucleic acid binding"/>
    <property type="evidence" value="ECO:0007669"/>
    <property type="project" value="InterPro"/>
</dbReference>
<comment type="caution">
    <text evidence="2">The sequence shown here is derived from an EMBL/GenBank/DDBJ whole genome shotgun (WGS) entry which is preliminary data.</text>
</comment>
<dbReference type="OrthoDB" id="931425at2759"/>
<dbReference type="PANTHER" id="PTHR47074">
    <property type="entry name" value="BNAC02G40300D PROTEIN"/>
    <property type="match status" value="1"/>
</dbReference>
<protein>
    <recommendedName>
        <fullName evidence="1">RNase H type-1 domain-containing protein</fullName>
    </recommendedName>
</protein>
<dbReference type="CDD" id="cd06222">
    <property type="entry name" value="RNase_H_like"/>
    <property type="match status" value="1"/>
</dbReference>
<dbReference type="AlphaFoldDB" id="A0A9W7MNN5"/>
<organism evidence="2 3">
    <name type="scientific">Hibiscus trionum</name>
    <name type="common">Flower of an hour</name>
    <dbReference type="NCBI Taxonomy" id="183268"/>
    <lineage>
        <taxon>Eukaryota</taxon>
        <taxon>Viridiplantae</taxon>
        <taxon>Streptophyta</taxon>
        <taxon>Embryophyta</taxon>
        <taxon>Tracheophyta</taxon>
        <taxon>Spermatophyta</taxon>
        <taxon>Magnoliopsida</taxon>
        <taxon>eudicotyledons</taxon>
        <taxon>Gunneridae</taxon>
        <taxon>Pentapetalae</taxon>
        <taxon>rosids</taxon>
        <taxon>malvids</taxon>
        <taxon>Malvales</taxon>
        <taxon>Malvaceae</taxon>
        <taxon>Malvoideae</taxon>
        <taxon>Hibiscus</taxon>
    </lineage>
</organism>
<evidence type="ECO:0000259" key="1">
    <source>
        <dbReference type="PROSITE" id="PS50879"/>
    </source>
</evidence>
<feature type="domain" description="RNase H type-1" evidence="1">
    <location>
        <begin position="117"/>
        <end position="249"/>
    </location>
</feature>
<dbReference type="InterPro" id="IPR052929">
    <property type="entry name" value="RNase_H-like_EbsB-rel"/>
</dbReference>
<dbReference type="InterPro" id="IPR002156">
    <property type="entry name" value="RNaseH_domain"/>
</dbReference>
<dbReference type="PROSITE" id="PS50879">
    <property type="entry name" value="RNASE_H_1"/>
    <property type="match status" value="1"/>
</dbReference>
<evidence type="ECO:0000313" key="2">
    <source>
        <dbReference type="EMBL" id="GMJ03941.1"/>
    </source>
</evidence>
<dbReference type="Pfam" id="PF13456">
    <property type="entry name" value="RVT_3"/>
    <property type="match status" value="1"/>
</dbReference>
<sequence>MRQWWGIDTIFPVSFDAFFVIDFHSVFTGCMKMWWVASVTALLWSLWLAKNEYIFRGKCLNLAELCFLVKLQSYYWIKVDRRGEVFPESIWWTCPAQFEVSAQPKRVRVGRCWQPPLRGVLKFNTDGSARGKPGPAGFGGVMRDEDSRILGLFSGPLGVMDSNEAEVRAIAFALGLIQEREWRKGCVIIESDSQVALSWVTQSTKHPWRLWEVFLAIDQACQVAYDIQFCYVPREANGFADVLAKEGVDRISTFVACI</sequence>
<reference evidence="2" key="1">
    <citation type="submission" date="2023-05" db="EMBL/GenBank/DDBJ databases">
        <title>Genome and transcriptome analyses reveal genes involved in the formation of fine ridges on petal epidermal cells in Hibiscus trionum.</title>
        <authorList>
            <person name="Koshimizu S."/>
            <person name="Masuda S."/>
            <person name="Ishii T."/>
            <person name="Shirasu K."/>
            <person name="Hoshino A."/>
            <person name="Arita M."/>
        </authorList>
    </citation>
    <scope>NUCLEOTIDE SEQUENCE</scope>
    <source>
        <strain evidence="2">Hamamatsu line</strain>
    </source>
</reference>
<dbReference type="InterPro" id="IPR044730">
    <property type="entry name" value="RNase_H-like_dom_plant"/>
</dbReference>
<dbReference type="Gene3D" id="3.30.420.10">
    <property type="entry name" value="Ribonuclease H-like superfamily/Ribonuclease H"/>
    <property type="match status" value="1"/>
</dbReference>
<proteinExistence type="predicted"/>
<keyword evidence="3" id="KW-1185">Reference proteome</keyword>
<dbReference type="InterPro" id="IPR036397">
    <property type="entry name" value="RNaseH_sf"/>
</dbReference>
<name>A0A9W7MNN5_HIBTR</name>
<dbReference type="Proteomes" id="UP001165190">
    <property type="component" value="Unassembled WGS sequence"/>
</dbReference>